<evidence type="ECO:0000313" key="1">
    <source>
        <dbReference type="EMBL" id="CAC5397585.1"/>
    </source>
</evidence>
<proteinExistence type="predicted"/>
<gene>
    <name evidence="1" type="ORF">MCOR_32011</name>
</gene>
<name>A0A6J8CNL7_MYTCO</name>
<dbReference type="EMBL" id="CACVKT020005694">
    <property type="protein sequence ID" value="CAC5397585.1"/>
    <property type="molecule type" value="Genomic_DNA"/>
</dbReference>
<accession>A0A6J8CNL7</accession>
<dbReference type="Proteomes" id="UP000507470">
    <property type="component" value="Unassembled WGS sequence"/>
</dbReference>
<dbReference type="AlphaFoldDB" id="A0A6J8CNL7"/>
<organism evidence="1 2">
    <name type="scientific">Mytilus coruscus</name>
    <name type="common">Sea mussel</name>
    <dbReference type="NCBI Taxonomy" id="42192"/>
    <lineage>
        <taxon>Eukaryota</taxon>
        <taxon>Metazoa</taxon>
        <taxon>Spiralia</taxon>
        <taxon>Lophotrochozoa</taxon>
        <taxon>Mollusca</taxon>
        <taxon>Bivalvia</taxon>
        <taxon>Autobranchia</taxon>
        <taxon>Pteriomorphia</taxon>
        <taxon>Mytilida</taxon>
        <taxon>Mytiloidea</taxon>
        <taxon>Mytilidae</taxon>
        <taxon>Mytilinae</taxon>
        <taxon>Mytilus</taxon>
    </lineage>
</organism>
<evidence type="ECO:0000313" key="2">
    <source>
        <dbReference type="Proteomes" id="UP000507470"/>
    </source>
</evidence>
<sequence>MKEQLPHITEIMLRSDSAVKVAWVYTAFENNVCNKKEFNYLLLQEAFKVPSTSTGKRKQFAKNDLLGEASPVNNNESIQDDTNTDSGLFFYPKVGCVRKFITYQGLENHILYGKHAIQLEKKTTYDTIKEQWASLCNVIVVIICKKLSSPNSSVENTLNC</sequence>
<reference evidence="1 2" key="1">
    <citation type="submission" date="2020-06" db="EMBL/GenBank/DDBJ databases">
        <authorList>
            <person name="Li R."/>
            <person name="Bekaert M."/>
        </authorList>
    </citation>
    <scope>NUCLEOTIDE SEQUENCE [LARGE SCALE GENOMIC DNA]</scope>
    <source>
        <strain evidence="2">wild</strain>
    </source>
</reference>
<keyword evidence="2" id="KW-1185">Reference proteome</keyword>
<protein>
    <submittedName>
        <fullName evidence="1">Uncharacterized protein</fullName>
    </submittedName>
</protein>